<gene>
    <name evidence="1" type="ORF">IMCC3135_14380</name>
</gene>
<organism evidence="1 2">
    <name type="scientific">Granulosicoccus antarcticus IMCC3135</name>
    <dbReference type="NCBI Taxonomy" id="1192854"/>
    <lineage>
        <taxon>Bacteria</taxon>
        <taxon>Pseudomonadati</taxon>
        <taxon>Pseudomonadota</taxon>
        <taxon>Gammaproteobacteria</taxon>
        <taxon>Chromatiales</taxon>
        <taxon>Granulosicoccaceae</taxon>
        <taxon>Granulosicoccus</taxon>
    </lineage>
</organism>
<evidence type="ECO:0000313" key="1">
    <source>
        <dbReference type="EMBL" id="ASJ72961.1"/>
    </source>
</evidence>
<name>A0A2Z2NSH1_9GAMM</name>
<dbReference type="KEGG" id="gai:IMCC3135_14380"/>
<proteinExistence type="predicted"/>
<dbReference type="Proteomes" id="UP000250079">
    <property type="component" value="Chromosome"/>
</dbReference>
<reference evidence="1 2" key="1">
    <citation type="submission" date="2016-12" db="EMBL/GenBank/DDBJ databases">
        <authorList>
            <person name="Song W.-J."/>
            <person name="Kurnit D.M."/>
        </authorList>
    </citation>
    <scope>NUCLEOTIDE SEQUENCE [LARGE SCALE GENOMIC DNA]</scope>
    <source>
        <strain evidence="1 2">IMCC3135</strain>
    </source>
</reference>
<evidence type="ECO:0000313" key="2">
    <source>
        <dbReference type="Proteomes" id="UP000250079"/>
    </source>
</evidence>
<dbReference type="AlphaFoldDB" id="A0A2Z2NSH1"/>
<protein>
    <submittedName>
        <fullName evidence="1">Uncharacterized protein</fullName>
    </submittedName>
</protein>
<accession>A0A2Z2NSH1</accession>
<sequence length="58" mass="6650">MMKPNRRLLIDETITIRMRIPTLGALNSQYGAANAVTAVNKKFVDKLQTIYRTEGRNR</sequence>
<dbReference type="EMBL" id="CP018632">
    <property type="protein sequence ID" value="ASJ72961.1"/>
    <property type="molecule type" value="Genomic_DNA"/>
</dbReference>
<keyword evidence="2" id="KW-1185">Reference proteome</keyword>